<accession>A0A0V0GTB9</accession>
<dbReference type="GO" id="GO:0005524">
    <property type="term" value="F:ATP binding"/>
    <property type="evidence" value="ECO:0007669"/>
    <property type="project" value="UniProtKB-KW"/>
</dbReference>
<keyword evidence="1" id="KW-0418">Kinase</keyword>
<dbReference type="SUPFAM" id="SSF56112">
    <property type="entry name" value="Protein kinase-like (PK-like)"/>
    <property type="match status" value="1"/>
</dbReference>
<reference evidence="4" key="1">
    <citation type="submission" date="2015-12" db="EMBL/GenBank/DDBJ databases">
        <title>Gene expression during late stages of embryo sac development: a critical building block for successful pollen-pistil interactions.</title>
        <authorList>
            <person name="Liu Y."/>
            <person name="Joly V."/>
            <person name="Sabar M."/>
            <person name="Matton D.P."/>
        </authorList>
    </citation>
    <scope>NUCLEOTIDE SEQUENCE</scope>
</reference>
<dbReference type="Gene3D" id="1.10.510.10">
    <property type="entry name" value="Transferase(Phosphotransferase) domain 1"/>
    <property type="match status" value="1"/>
</dbReference>
<keyword evidence="1" id="KW-0808">Transferase</keyword>
<dbReference type="AlphaFoldDB" id="A0A0V0GTB9"/>
<dbReference type="EMBL" id="GEDG01031500">
    <property type="protein sequence ID" value="JAP11340.1"/>
    <property type="molecule type" value="Transcribed_RNA"/>
</dbReference>
<organism evidence="4">
    <name type="scientific">Solanum chacoense</name>
    <name type="common">Chaco potato</name>
    <dbReference type="NCBI Taxonomy" id="4108"/>
    <lineage>
        <taxon>Eukaryota</taxon>
        <taxon>Viridiplantae</taxon>
        <taxon>Streptophyta</taxon>
        <taxon>Embryophyta</taxon>
        <taxon>Tracheophyta</taxon>
        <taxon>Spermatophyta</taxon>
        <taxon>Magnoliopsida</taxon>
        <taxon>eudicotyledons</taxon>
        <taxon>Gunneridae</taxon>
        <taxon>Pentapetalae</taxon>
        <taxon>asterids</taxon>
        <taxon>lamiids</taxon>
        <taxon>Solanales</taxon>
        <taxon>Solanaceae</taxon>
        <taxon>Solanoideae</taxon>
        <taxon>Solaneae</taxon>
        <taxon>Solanum</taxon>
    </lineage>
</organism>
<proteinExistence type="predicted"/>
<dbReference type="PANTHER" id="PTHR47989:SF47">
    <property type="entry name" value="SERINE_THREONINE-PROTEIN KINASE PBL28-RELATED"/>
    <property type="match status" value="1"/>
</dbReference>
<keyword evidence="1" id="KW-0723">Serine/threonine-protein kinase</keyword>
<keyword evidence="3" id="KW-0067">ATP-binding</keyword>
<evidence type="ECO:0000256" key="3">
    <source>
        <dbReference type="ARBA" id="ARBA00022840"/>
    </source>
</evidence>
<name>A0A0V0GTB9_SOLCH</name>
<protein>
    <submittedName>
        <fullName evidence="4">Putative ovule protein</fullName>
    </submittedName>
</protein>
<keyword evidence="2" id="KW-0547">Nucleotide-binding</keyword>
<sequence>MLELLAGRRPVDMSKPKMSRELVVWVHLMRNEGKQEEIFDPILRDKGFEEDMLQVLDVACMCVSQNPFKRPTIAEVVEWLNRVVSNQGAPK</sequence>
<evidence type="ECO:0000256" key="1">
    <source>
        <dbReference type="ARBA" id="ARBA00022527"/>
    </source>
</evidence>
<dbReference type="PANTHER" id="PTHR47989">
    <property type="entry name" value="OS01G0750732 PROTEIN"/>
    <property type="match status" value="1"/>
</dbReference>
<evidence type="ECO:0000256" key="2">
    <source>
        <dbReference type="ARBA" id="ARBA00022741"/>
    </source>
</evidence>
<evidence type="ECO:0000313" key="4">
    <source>
        <dbReference type="EMBL" id="JAP11340.1"/>
    </source>
</evidence>
<dbReference type="InterPro" id="IPR011009">
    <property type="entry name" value="Kinase-like_dom_sf"/>
</dbReference>
<dbReference type="GO" id="GO:0004674">
    <property type="term" value="F:protein serine/threonine kinase activity"/>
    <property type="evidence" value="ECO:0007669"/>
    <property type="project" value="UniProtKB-KW"/>
</dbReference>